<accession>A0A0F8VVT0</accession>
<organism evidence="1">
    <name type="scientific">marine sediment metagenome</name>
    <dbReference type="NCBI Taxonomy" id="412755"/>
    <lineage>
        <taxon>unclassified sequences</taxon>
        <taxon>metagenomes</taxon>
        <taxon>ecological metagenomes</taxon>
    </lineage>
</organism>
<dbReference type="AlphaFoldDB" id="A0A0F8VVT0"/>
<reference evidence="1" key="1">
    <citation type="journal article" date="2015" name="Nature">
        <title>Complex archaea that bridge the gap between prokaryotes and eukaryotes.</title>
        <authorList>
            <person name="Spang A."/>
            <person name="Saw J.H."/>
            <person name="Jorgensen S.L."/>
            <person name="Zaremba-Niedzwiedzka K."/>
            <person name="Martijn J."/>
            <person name="Lind A.E."/>
            <person name="van Eijk R."/>
            <person name="Schleper C."/>
            <person name="Guy L."/>
            <person name="Ettema T.J."/>
        </authorList>
    </citation>
    <scope>NUCLEOTIDE SEQUENCE</scope>
</reference>
<proteinExistence type="predicted"/>
<name>A0A0F8VVT0_9ZZZZ</name>
<dbReference type="EMBL" id="LAZR01069071">
    <property type="protein sequence ID" value="KKK48417.1"/>
    <property type="molecule type" value="Genomic_DNA"/>
</dbReference>
<protein>
    <submittedName>
        <fullName evidence="1">Uncharacterized protein</fullName>
    </submittedName>
</protein>
<evidence type="ECO:0000313" key="1">
    <source>
        <dbReference type="EMBL" id="KKK48417.1"/>
    </source>
</evidence>
<gene>
    <name evidence="1" type="ORF">LCGC14_3145330</name>
</gene>
<sequence length="117" mass="13703">MKLNNLFEVNYAGAKTLRNLMRFFIQDNNAFDERGYETEEDFQQEVGQYFRLSDDVIARYYTDVTGVEDVGGVSIGGDRRYKYTIWGPLRHVDEIAHVEEKDFVTGMQIFAKPKQLY</sequence>
<comment type="caution">
    <text evidence="1">The sequence shown here is derived from an EMBL/GenBank/DDBJ whole genome shotgun (WGS) entry which is preliminary data.</text>
</comment>